<evidence type="ECO:0000313" key="2">
    <source>
        <dbReference type="Proteomes" id="UP000308901"/>
    </source>
</evidence>
<gene>
    <name evidence="1" type="ORF">FDK22_08470</name>
</gene>
<dbReference type="Proteomes" id="UP000308901">
    <property type="component" value="Unassembled WGS sequence"/>
</dbReference>
<reference evidence="1 2" key="1">
    <citation type="submission" date="2019-05" db="EMBL/GenBank/DDBJ databases">
        <title>Arcobacter sp. nov., isolated from sea sediment.</title>
        <authorList>
            <person name="Kim W."/>
        </authorList>
    </citation>
    <scope>NUCLEOTIDE SEQUENCE [LARGE SCALE GENOMIC DNA]</scope>
    <source>
        <strain evidence="1 2">CAU 1517</strain>
    </source>
</reference>
<dbReference type="RefSeq" id="WP_138152486.1">
    <property type="nucleotide sequence ID" value="NZ_CBDDKQ010000002.1"/>
</dbReference>
<organism evidence="1 2">
    <name type="scientific">Arcobacter arenosus</name>
    <dbReference type="NCBI Taxonomy" id="2576037"/>
    <lineage>
        <taxon>Bacteria</taxon>
        <taxon>Pseudomonadati</taxon>
        <taxon>Campylobacterota</taxon>
        <taxon>Epsilonproteobacteria</taxon>
        <taxon>Campylobacterales</taxon>
        <taxon>Arcobacteraceae</taxon>
        <taxon>Arcobacter</taxon>
    </lineage>
</organism>
<keyword evidence="2" id="KW-1185">Reference proteome</keyword>
<sequence length="76" mass="8181">MTTELKKLPLAGTKKGIISISNVSEPYGKGTPDIVSIGISLNGKDIEWKSHIPYENLDDVIAVLQEASAAKKAEEE</sequence>
<proteinExistence type="predicted"/>
<name>A0A5R8Y0W2_9BACT</name>
<dbReference type="AlphaFoldDB" id="A0A5R8Y0W2"/>
<accession>A0A5R8Y0W2</accession>
<comment type="caution">
    <text evidence="1">The sequence shown here is derived from an EMBL/GenBank/DDBJ whole genome shotgun (WGS) entry which is preliminary data.</text>
</comment>
<evidence type="ECO:0000313" key="1">
    <source>
        <dbReference type="EMBL" id="TLP38491.1"/>
    </source>
</evidence>
<dbReference type="EMBL" id="VANU01000003">
    <property type="protein sequence ID" value="TLP38491.1"/>
    <property type="molecule type" value="Genomic_DNA"/>
</dbReference>
<dbReference type="OrthoDB" id="5373155at2"/>
<protein>
    <submittedName>
        <fullName evidence="1">Uncharacterized protein</fullName>
    </submittedName>
</protein>